<keyword evidence="1" id="KW-0812">Transmembrane</keyword>
<dbReference type="AlphaFoldDB" id="A0A0K0F164"/>
<dbReference type="Pfam" id="PF02995">
    <property type="entry name" value="DUF229"/>
    <property type="match status" value="1"/>
</dbReference>
<protein>
    <submittedName>
        <fullName evidence="3">Sulfatase domain-containing protein</fullName>
    </submittedName>
</protein>
<feature type="transmembrane region" description="Helical" evidence="1">
    <location>
        <begin position="29"/>
        <end position="49"/>
    </location>
</feature>
<dbReference type="Gene3D" id="3.40.720.10">
    <property type="entry name" value="Alkaline Phosphatase, subunit A"/>
    <property type="match status" value="1"/>
</dbReference>
<proteinExistence type="predicted"/>
<evidence type="ECO:0000256" key="1">
    <source>
        <dbReference type="SAM" id="Phobius"/>
    </source>
</evidence>
<keyword evidence="2" id="KW-1185">Reference proteome</keyword>
<dbReference type="STRING" id="75913.A0A0K0F164"/>
<dbReference type="PANTHER" id="PTHR10974:SF75">
    <property type="entry name" value="SULFATASE DOMAIN-CONTAINING PROTEIN"/>
    <property type="match status" value="1"/>
</dbReference>
<reference evidence="2" key="1">
    <citation type="submission" date="2014-07" db="EMBL/GenBank/DDBJ databases">
        <authorList>
            <person name="Martin A.A"/>
            <person name="De Silva N."/>
        </authorList>
    </citation>
    <scope>NUCLEOTIDE SEQUENCE</scope>
</reference>
<accession>A0A0K0F164</accession>
<dbReference type="PANTHER" id="PTHR10974">
    <property type="entry name" value="FI08016P-RELATED"/>
    <property type="match status" value="1"/>
</dbReference>
<dbReference type="GO" id="GO:0005615">
    <property type="term" value="C:extracellular space"/>
    <property type="evidence" value="ECO:0007669"/>
    <property type="project" value="TreeGrafter"/>
</dbReference>
<evidence type="ECO:0000313" key="2">
    <source>
        <dbReference type="Proteomes" id="UP000035680"/>
    </source>
</evidence>
<dbReference type="Proteomes" id="UP000035680">
    <property type="component" value="Unassembled WGS sequence"/>
</dbReference>
<name>A0A0K0F164_STRVS</name>
<dbReference type="InterPro" id="IPR017850">
    <property type="entry name" value="Alkaline_phosphatase_core_sf"/>
</dbReference>
<reference evidence="3" key="2">
    <citation type="submission" date="2015-08" db="UniProtKB">
        <authorList>
            <consortium name="WormBaseParasite"/>
        </authorList>
    </citation>
    <scope>IDENTIFICATION</scope>
</reference>
<dbReference type="SUPFAM" id="SSF53649">
    <property type="entry name" value="Alkaline phosphatase-like"/>
    <property type="match status" value="1"/>
</dbReference>
<keyword evidence="1" id="KW-1133">Transmembrane helix</keyword>
<keyword evidence="1" id="KW-0472">Membrane</keyword>
<dbReference type="InterPro" id="IPR004245">
    <property type="entry name" value="DUF229"/>
</dbReference>
<dbReference type="WBParaSite" id="SVE_0253200.1">
    <property type="protein sequence ID" value="SVE_0253200.1"/>
    <property type="gene ID" value="SVE_0253200"/>
</dbReference>
<sequence>MSLNSAKEIIRYRRYTVIAKKFNWKYVRISLTLFFFAFINLICLVYYGVKVDVHNRKIKKFVYKNSYCLFEKFNIWSDIVHDHIIPQKKFEICNKIHDNKYYKLIDGVITVTRKDLLCFYGCEYPKDDFNITFGSYIYINQSYKLDCDIFHFRCYNRSMAIIYEDVHFHINKLDKIPKESTHFLKENFSIPVNNKRYDVHIYVIDSLSYYHALRALPKTRKYLKENFNGVEMEYLNAIGVNSRPNAYGFFLNKQNMDIDDFFSSEKTKKNDFGDLDSCNVALDNQTFIQEYYRKMGYVTLSAEDYDSGGVFSYLNCVGFTKETPHHTLKPIQILFQHSKMEKIVRNKFKKQCYHHGFHIMDYFNDFLHKYEDNLKMSILWQSNIAHDSLNYIFAADDTYVNFFKKNKKYFKNSFNILMSDHGFRMGFFSSSDIGRYEHKNPYFIITIPEKLKSNDQLIKNLRENSKKHISHFDVYATLLDILTNAPKDGFKMLDEQKEFPLKNDTIKGLSLLRPLPNYSRSCYEMFIPPQYCLCKPKFEFLPYTMVKERTKIEKNFIKALNNKLVLGNLTGKCAEMILDRSEKFIIKYSRGGNSKIVYQVDAVTLPGKARYQAMMNKNFEVINNEIIRLSIYKHQAESCAKYSLYKPYCYCKSLLP</sequence>
<organism evidence="2 3">
    <name type="scientific">Strongyloides venezuelensis</name>
    <name type="common">Threadworm</name>
    <dbReference type="NCBI Taxonomy" id="75913"/>
    <lineage>
        <taxon>Eukaryota</taxon>
        <taxon>Metazoa</taxon>
        <taxon>Ecdysozoa</taxon>
        <taxon>Nematoda</taxon>
        <taxon>Chromadorea</taxon>
        <taxon>Rhabditida</taxon>
        <taxon>Tylenchina</taxon>
        <taxon>Panagrolaimomorpha</taxon>
        <taxon>Strongyloidoidea</taxon>
        <taxon>Strongyloididae</taxon>
        <taxon>Strongyloides</taxon>
    </lineage>
</organism>
<evidence type="ECO:0000313" key="3">
    <source>
        <dbReference type="WBParaSite" id="SVE_0253200.1"/>
    </source>
</evidence>